<proteinExistence type="predicted"/>
<feature type="binding site" evidence="4">
    <location>
        <position position="122"/>
    </location>
    <ligand>
        <name>Zn(2+)</name>
        <dbReference type="ChEBI" id="CHEBI:29105"/>
    </ligand>
</feature>
<dbReference type="Gene3D" id="3.40.50.1220">
    <property type="entry name" value="TPP-binding domain"/>
    <property type="match status" value="1"/>
</dbReference>
<organism evidence="6 7">
    <name type="scientific">Pontiella agarivorans</name>
    <dbReference type="NCBI Taxonomy" id="3038953"/>
    <lineage>
        <taxon>Bacteria</taxon>
        <taxon>Pseudomonadati</taxon>
        <taxon>Kiritimatiellota</taxon>
        <taxon>Kiritimatiellia</taxon>
        <taxon>Kiritimatiellales</taxon>
        <taxon>Pontiellaceae</taxon>
        <taxon>Pontiella</taxon>
    </lineage>
</organism>
<dbReference type="SUPFAM" id="SSF52467">
    <property type="entry name" value="DHS-like NAD/FAD-binding domain"/>
    <property type="match status" value="1"/>
</dbReference>
<feature type="binding site" evidence="4">
    <location>
        <position position="146"/>
    </location>
    <ligand>
        <name>Zn(2+)</name>
        <dbReference type="ChEBI" id="CHEBI:29105"/>
    </ligand>
</feature>
<gene>
    <name evidence="6" type="ORF">P9H32_11215</name>
</gene>
<keyword evidence="4" id="KW-0862">Zinc</keyword>
<evidence type="ECO:0000256" key="2">
    <source>
        <dbReference type="ARBA" id="ARBA00022679"/>
    </source>
</evidence>
<dbReference type="PANTHER" id="PTHR11085">
    <property type="entry name" value="NAD-DEPENDENT PROTEIN DEACYLASE SIRTUIN-5, MITOCHONDRIAL-RELATED"/>
    <property type="match status" value="1"/>
</dbReference>
<dbReference type="PROSITE" id="PS50305">
    <property type="entry name" value="SIRTUIN"/>
    <property type="match status" value="1"/>
</dbReference>
<dbReference type="Proteomes" id="UP001290861">
    <property type="component" value="Unassembled WGS sequence"/>
</dbReference>
<keyword evidence="4" id="KW-0479">Metal-binding</keyword>
<dbReference type="InterPro" id="IPR026591">
    <property type="entry name" value="Sirtuin_cat_small_dom_sf"/>
</dbReference>
<dbReference type="CDD" id="cd01407">
    <property type="entry name" value="SIR2-fam"/>
    <property type="match status" value="1"/>
</dbReference>
<keyword evidence="2" id="KW-0808">Transferase</keyword>
<dbReference type="Pfam" id="PF02146">
    <property type="entry name" value="SIR2"/>
    <property type="match status" value="1"/>
</dbReference>
<dbReference type="PANTHER" id="PTHR11085:SF10">
    <property type="entry name" value="NAD-DEPENDENT PROTEIN DEACYLASE SIRTUIN-5, MITOCHONDRIAL-RELATED"/>
    <property type="match status" value="1"/>
</dbReference>
<keyword evidence="7" id="KW-1185">Reference proteome</keyword>
<keyword evidence="3" id="KW-0520">NAD</keyword>
<dbReference type="RefSeq" id="WP_322608980.1">
    <property type="nucleotide sequence ID" value="NZ_JARVCO010000010.1"/>
</dbReference>
<comment type="caution">
    <text evidence="6">The sequence shown here is derived from an EMBL/GenBank/DDBJ whole genome shotgun (WGS) entry which is preliminary data.</text>
</comment>
<evidence type="ECO:0000256" key="1">
    <source>
        <dbReference type="ARBA" id="ARBA00012928"/>
    </source>
</evidence>
<evidence type="ECO:0000313" key="7">
    <source>
        <dbReference type="Proteomes" id="UP001290861"/>
    </source>
</evidence>
<dbReference type="EMBL" id="JARVCO010000010">
    <property type="protein sequence ID" value="MDZ8119193.1"/>
    <property type="molecule type" value="Genomic_DNA"/>
</dbReference>
<dbReference type="InterPro" id="IPR003000">
    <property type="entry name" value="Sirtuin"/>
</dbReference>
<evidence type="ECO:0000313" key="6">
    <source>
        <dbReference type="EMBL" id="MDZ8119193.1"/>
    </source>
</evidence>
<feature type="binding site" evidence="4">
    <location>
        <position position="125"/>
    </location>
    <ligand>
        <name>Zn(2+)</name>
        <dbReference type="ChEBI" id="CHEBI:29105"/>
    </ligand>
</feature>
<dbReference type="Gene3D" id="3.30.1600.10">
    <property type="entry name" value="SIR2/SIRT2 'Small Domain"/>
    <property type="match status" value="1"/>
</dbReference>
<feature type="active site" description="Proton acceptor" evidence="4">
    <location>
        <position position="114"/>
    </location>
</feature>
<name>A0ABU5MYE0_9BACT</name>
<evidence type="ECO:0000256" key="4">
    <source>
        <dbReference type="PROSITE-ProRule" id="PRU00236"/>
    </source>
</evidence>
<reference evidence="6 7" key="1">
    <citation type="journal article" date="2024" name="Appl. Environ. Microbiol.">
        <title>Pontiella agarivorans sp. nov., a novel marine anaerobic bacterium capable of degrading macroalgal polysaccharides and fixing nitrogen.</title>
        <authorList>
            <person name="Liu N."/>
            <person name="Kivenson V."/>
            <person name="Peng X."/>
            <person name="Cui Z."/>
            <person name="Lankiewicz T.S."/>
            <person name="Gosselin K.M."/>
            <person name="English C.J."/>
            <person name="Blair E.M."/>
            <person name="O'Malley M.A."/>
            <person name="Valentine D.L."/>
        </authorList>
    </citation>
    <scope>NUCLEOTIDE SEQUENCE [LARGE SCALE GENOMIC DNA]</scope>
    <source>
        <strain evidence="6 7">NLcol2</strain>
    </source>
</reference>
<protein>
    <recommendedName>
        <fullName evidence="1">protein acetyllysine N-acetyltransferase</fullName>
        <ecNumber evidence="1">2.3.1.286</ecNumber>
    </recommendedName>
</protein>
<sequence>MHNVEQLGEWIKEAGSIAVLTGAGISTASGIPDFRSASGIYSDEQNVNVFDLEAFNRDPSVFYHFARTFYPKVSAAEPNSAHRVIASWDHATVITQNVDDYHQRAGSDPVYTVHGNYIHSTCQSCGADVETEKLFPIIGNGDIPHCACGGVFKPDITFFGEMLPEYDWQQSVRAMSDADLVLVLGTSLQVYPAAGLPGYRPWNARLVIINRDPTPMDSEAQLVIHGDLCEVMSQLV</sequence>
<feature type="binding site" evidence="4">
    <location>
        <position position="148"/>
    </location>
    <ligand>
        <name>Zn(2+)</name>
        <dbReference type="ChEBI" id="CHEBI:29105"/>
    </ligand>
</feature>
<dbReference type="InterPro" id="IPR026590">
    <property type="entry name" value="Ssirtuin_cat_dom"/>
</dbReference>
<dbReference type="EC" id="2.3.1.286" evidence="1"/>
<evidence type="ECO:0000256" key="3">
    <source>
        <dbReference type="ARBA" id="ARBA00023027"/>
    </source>
</evidence>
<dbReference type="InterPro" id="IPR050134">
    <property type="entry name" value="NAD-dep_sirtuin_deacylases"/>
</dbReference>
<feature type="domain" description="Deacetylase sirtuin-type" evidence="5">
    <location>
        <begin position="1"/>
        <end position="236"/>
    </location>
</feature>
<dbReference type="InterPro" id="IPR029035">
    <property type="entry name" value="DHS-like_NAD/FAD-binding_dom"/>
</dbReference>
<evidence type="ECO:0000259" key="5">
    <source>
        <dbReference type="PROSITE" id="PS50305"/>
    </source>
</evidence>
<accession>A0ABU5MYE0</accession>